<evidence type="ECO:0000313" key="1">
    <source>
        <dbReference type="EMBL" id="PQJ97479.1"/>
    </source>
</evidence>
<dbReference type="InterPro" id="IPR002636">
    <property type="entry name" value="DUF29"/>
</dbReference>
<proteinExistence type="predicted"/>
<accession>A0A2S7XUR0</accession>
<dbReference type="OrthoDB" id="5766125at2"/>
<comment type="caution">
    <text evidence="1">The sequence shown here is derived from an EMBL/GenBank/DDBJ whole genome shotgun (WGS) entry which is preliminary data.</text>
</comment>
<dbReference type="EMBL" id="PPGH01000011">
    <property type="protein sequence ID" value="PQJ97479.1"/>
    <property type="molecule type" value="Genomic_DNA"/>
</dbReference>
<dbReference type="RefSeq" id="WP_105072546.1">
    <property type="nucleotide sequence ID" value="NZ_JAFLKP010000455.1"/>
</dbReference>
<protein>
    <submittedName>
        <fullName evidence="1">DUF29 domain-containing protein</fullName>
    </submittedName>
</protein>
<evidence type="ECO:0000313" key="2">
    <source>
        <dbReference type="Proteomes" id="UP000239936"/>
    </source>
</evidence>
<name>A0A2S7XUR0_9GAMM</name>
<keyword evidence="2" id="KW-1185">Reference proteome</keyword>
<dbReference type="Pfam" id="PF01724">
    <property type="entry name" value="DUF29"/>
    <property type="match status" value="1"/>
</dbReference>
<sequence length="140" mass="16107">MNHDQDFYQWSMNCAEQLRTGHLAGLDLIRIAEEIEDMGRSEKHALASHLRVLILHLLKWRYQPALRSVSWRLSITNARDDIAELLEDNPSLNHQLPEIVIRRYSAARQGAILETGLPAATFPTDCPFTIAQLLDSEYWL</sequence>
<dbReference type="Gene3D" id="1.20.1220.20">
    <property type="entry name" value="Uncharcterised protein PF01724"/>
    <property type="match status" value="1"/>
</dbReference>
<organism evidence="1 2">
    <name type="scientific">Chromatium okenii</name>
    <dbReference type="NCBI Taxonomy" id="61644"/>
    <lineage>
        <taxon>Bacteria</taxon>
        <taxon>Pseudomonadati</taxon>
        <taxon>Pseudomonadota</taxon>
        <taxon>Gammaproteobacteria</taxon>
        <taxon>Chromatiales</taxon>
        <taxon>Chromatiaceae</taxon>
        <taxon>Chromatium</taxon>
    </lineage>
</organism>
<reference evidence="1 2" key="1">
    <citation type="submission" date="2018-01" db="EMBL/GenBank/DDBJ databases">
        <title>The complete genome sequence of Chromatium okenii LaCa, a purple sulfur bacterium with a turbulent life.</title>
        <authorList>
            <person name="Luedin S.M."/>
            <person name="Liechti N."/>
            <person name="Storelli N."/>
            <person name="Danza F."/>
            <person name="Wittwer M."/>
            <person name="Pothier J.F."/>
            <person name="Tonolla M.A."/>
        </authorList>
    </citation>
    <scope>NUCLEOTIDE SEQUENCE [LARGE SCALE GENOMIC DNA]</scope>
    <source>
        <strain evidence="1 2">LaCa</strain>
    </source>
</reference>
<dbReference type="AlphaFoldDB" id="A0A2S7XUR0"/>
<dbReference type="PANTHER" id="PTHR34235">
    <property type="entry name" value="SLR1203 PROTEIN-RELATED"/>
    <property type="match status" value="1"/>
</dbReference>
<gene>
    <name evidence="1" type="ORF">CXB77_01655</name>
</gene>
<dbReference type="Proteomes" id="UP000239936">
    <property type="component" value="Unassembled WGS sequence"/>
</dbReference>